<gene>
    <name evidence="1" type="ORF">E2C01_083134</name>
</gene>
<keyword evidence="2" id="KW-1185">Reference proteome</keyword>
<evidence type="ECO:0000313" key="1">
    <source>
        <dbReference type="EMBL" id="MPC88234.1"/>
    </source>
</evidence>
<proteinExistence type="predicted"/>
<sequence>MTKDTKRSPGHGKSRLSRHKYIHSKKHLSYCIAKEEQDNITNTTASLKTKDAFQVRSWGVVVVDTRHLTPPNATRRLGSVRNVSLINRRGHRLSITLQTERVPLSPHTLFLYVKAT</sequence>
<reference evidence="1 2" key="1">
    <citation type="submission" date="2019-05" db="EMBL/GenBank/DDBJ databases">
        <title>Another draft genome of Portunus trituberculatus and its Hox gene families provides insights of decapod evolution.</title>
        <authorList>
            <person name="Jeong J.-H."/>
            <person name="Song I."/>
            <person name="Kim S."/>
            <person name="Choi T."/>
            <person name="Kim D."/>
            <person name="Ryu S."/>
            <person name="Kim W."/>
        </authorList>
    </citation>
    <scope>NUCLEOTIDE SEQUENCE [LARGE SCALE GENOMIC DNA]</scope>
    <source>
        <tissue evidence="1">Muscle</tissue>
    </source>
</reference>
<evidence type="ECO:0000313" key="2">
    <source>
        <dbReference type="Proteomes" id="UP000324222"/>
    </source>
</evidence>
<dbReference type="AlphaFoldDB" id="A0A5B7J6Z7"/>
<dbReference type="EMBL" id="VSRR010077139">
    <property type="protein sequence ID" value="MPC88234.1"/>
    <property type="molecule type" value="Genomic_DNA"/>
</dbReference>
<accession>A0A5B7J6Z7</accession>
<dbReference type="Proteomes" id="UP000324222">
    <property type="component" value="Unassembled WGS sequence"/>
</dbReference>
<protein>
    <submittedName>
        <fullName evidence="1">Uncharacterized protein</fullName>
    </submittedName>
</protein>
<organism evidence="1 2">
    <name type="scientific">Portunus trituberculatus</name>
    <name type="common">Swimming crab</name>
    <name type="synonym">Neptunus trituberculatus</name>
    <dbReference type="NCBI Taxonomy" id="210409"/>
    <lineage>
        <taxon>Eukaryota</taxon>
        <taxon>Metazoa</taxon>
        <taxon>Ecdysozoa</taxon>
        <taxon>Arthropoda</taxon>
        <taxon>Crustacea</taxon>
        <taxon>Multicrustacea</taxon>
        <taxon>Malacostraca</taxon>
        <taxon>Eumalacostraca</taxon>
        <taxon>Eucarida</taxon>
        <taxon>Decapoda</taxon>
        <taxon>Pleocyemata</taxon>
        <taxon>Brachyura</taxon>
        <taxon>Eubrachyura</taxon>
        <taxon>Portunoidea</taxon>
        <taxon>Portunidae</taxon>
        <taxon>Portuninae</taxon>
        <taxon>Portunus</taxon>
    </lineage>
</organism>
<comment type="caution">
    <text evidence="1">The sequence shown here is derived from an EMBL/GenBank/DDBJ whole genome shotgun (WGS) entry which is preliminary data.</text>
</comment>
<name>A0A5B7J6Z7_PORTR</name>